<dbReference type="InterPro" id="IPR020846">
    <property type="entry name" value="MFS_dom"/>
</dbReference>
<dbReference type="InterPro" id="IPR001958">
    <property type="entry name" value="Tet-R_TetA/multi-R_MdtG-like"/>
</dbReference>
<evidence type="ECO:0000256" key="4">
    <source>
        <dbReference type="ARBA" id="ARBA00022692"/>
    </source>
</evidence>
<dbReference type="Gene3D" id="1.20.1720.10">
    <property type="entry name" value="Multidrug resistance protein D"/>
    <property type="match status" value="1"/>
</dbReference>
<dbReference type="Pfam" id="PF07690">
    <property type="entry name" value="MFS_1"/>
    <property type="match status" value="1"/>
</dbReference>
<gene>
    <name evidence="9" type="ORF">WR164_04180</name>
</gene>
<keyword evidence="10" id="KW-1185">Reference proteome</keyword>
<dbReference type="InterPro" id="IPR005828">
    <property type="entry name" value="MFS_sugar_transport-like"/>
</dbReference>
<reference evidence="9" key="2">
    <citation type="journal article" date="2023" name="PLoS ONE">
        <title>Philodulcilactobacillus myokoensis gen. nov., sp. nov., a fructophilic, acidophilic, and agar-phobic lactic acid bacterium isolated from fermented vegetable extracts.</title>
        <authorList>
            <person name="Kouya T."/>
            <person name="Ishiyama Y."/>
            <person name="Ohashi S."/>
            <person name="Kumakubo R."/>
            <person name="Yamazaki T."/>
            <person name="Otaki T."/>
        </authorList>
    </citation>
    <scope>NUCLEOTIDE SEQUENCE</scope>
    <source>
        <strain evidence="9">WR16-4</strain>
    </source>
</reference>
<dbReference type="RefSeq" id="WP_286135900.1">
    <property type="nucleotide sequence ID" value="NZ_BRPL01000002.1"/>
</dbReference>
<dbReference type="Pfam" id="PF00083">
    <property type="entry name" value="Sugar_tr"/>
    <property type="match status" value="1"/>
</dbReference>
<evidence type="ECO:0000313" key="10">
    <source>
        <dbReference type="Proteomes" id="UP001144204"/>
    </source>
</evidence>
<dbReference type="EMBL" id="BRPL01000002">
    <property type="protein sequence ID" value="GLB46439.1"/>
    <property type="molecule type" value="Genomic_DNA"/>
</dbReference>
<evidence type="ECO:0000256" key="6">
    <source>
        <dbReference type="ARBA" id="ARBA00023136"/>
    </source>
</evidence>
<feature type="domain" description="Major facilitator superfamily (MFS) profile" evidence="8">
    <location>
        <begin position="8"/>
        <end position="398"/>
    </location>
</feature>
<dbReference type="InterPro" id="IPR011701">
    <property type="entry name" value="MFS"/>
</dbReference>
<feature type="transmembrane region" description="Helical" evidence="7">
    <location>
        <begin position="345"/>
        <end position="366"/>
    </location>
</feature>
<accession>A0A9W6B1K6</accession>
<feature type="transmembrane region" description="Helical" evidence="7">
    <location>
        <begin position="305"/>
        <end position="324"/>
    </location>
</feature>
<dbReference type="PROSITE" id="PS50850">
    <property type="entry name" value="MFS"/>
    <property type="match status" value="1"/>
</dbReference>
<dbReference type="Gene3D" id="1.20.1250.20">
    <property type="entry name" value="MFS general substrate transporter like domains"/>
    <property type="match status" value="1"/>
</dbReference>
<feature type="transmembrane region" description="Helical" evidence="7">
    <location>
        <begin position="250"/>
        <end position="270"/>
    </location>
</feature>
<feature type="transmembrane region" description="Helical" evidence="7">
    <location>
        <begin position="104"/>
        <end position="126"/>
    </location>
</feature>
<feature type="transmembrane region" description="Helical" evidence="7">
    <location>
        <begin position="133"/>
        <end position="154"/>
    </location>
</feature>
<feature type="transmembrane region" description="Helical" evidence="7">
    <location>
        <begin position="282"/>
        <end position="299"/>
    </location>
</feature>
<evidence type="ECO:0000313" key="9">
    <source>
        <dbReference type="EMBL" id="GLB46439.1"/>
    </source>
</evidence>
<name>A0A9W6B1K6_9LACO</name>
<feature type="transmembrane region" description="Helical" evidence="7">
    <location>
        <begin position="216"/>
        <end position="238"/>
    </location>
</feature>
<evidence type="ECO:0000256" key="7">
    <source>
        <dbReference type="SAM" id="Phobius"/>
    </source>
</evidence>
<keyword evidence="5 7" id="KW-1133">Transmembrane helix</keyword>
<sequence length="400" mass="43775">MDKHWRKNLWVLWFGTLIDGMAFSEVIPFLSLYVNQLGRYSKGELSILSGVVYAASFVIVAVTAPIWGRFADRHGRKRMVLQTSLGSAITLGLMGLVTNTWQLVLLRTIQGFFAGVIPNSTALVAAETPKKHAGYAMGIITTGYIGGTLVGPLLGGFLANIFSIRITFFITSAMLLFSFGLTFLMVKEDFHAPKKKQSLKSLFNFHLLRGFTNVRFIRWMLISTVIVQTGLFTIYPIISLFVKDLMHNHGPITEVAGLIAALPGMAMFLSSSTWGKINDRHGAYHTLVAGFILSAIFYFPQGLITSILILGILRFLVGISNAAIYPTIQTLIAKASPTSKTGMAFSLNQSAQAIGAVLGSLIGGIISNLFGYGGVFIFNTIILLINLLLLEWKVPELKKE</sequence>
<dbReference type="PANTHER" id="PTHR43414">
    <property type="entry name" value="MULTIDRUG RESISTANCE PROTEIN MDTG"/>
    <property type="match status" value="1"/>
</dbReference>
<keyword evidence="3" id="KW-1003">Cell membrane</keyword>
<evidence type="ECO:0000256" key="1">
    <source>
        <dbReference type="ARBA" id="ARBA00004651"/>
    </source>
</evidence>
<feature type="transmembrane region" description="Helical" evidence="7">
    <location>
        <begin position="12"/>
        <end position="34"/>
    </location>
</feature>
<reference evidence="9" key="1">
    <citation type="submission" date="2022-07" db="EMBL/GenBank/DDBJ databases">
        <authorList>
            <person name="Kouya T."/>
            <person name="Ishiyama Y."/>
        </authorList>
    </citation>
    <scope>NUCLEOTIDE SEQUENCE</scope>
    <source>
        <strain evidence="9">WR16-4</strain>
    </source>
</reference>
<dbReference type="GO" id="GO:0022857">
    <property type="term" value="F:transmembrane transporter activity"/>
    <property type="evidence" value="ECO:0007669"/>
    <property type="project" value="InterPro"/>
</dbReference>
<organism evidence="9 10">
    <name type="scientific">Philodulcilactobacillus myokoensis</name>
    <dbReference type="NCBI Taxonomy" id="2929573"/>
    <lineage>
        <taxon>Bacteria</taxon>
        <taxon>Bacillati</taxon>
        <taxon>Bacillota</taxon>
        <taxon>Bacilli</taxon>
        <taxon>Lactobacillales</taxon>
        <taxon>Lactobacillaceae</taxon>
        <taxon>Philodulcilactobacillus</taxon>
    </lineage>
</organism>
<dbReference type="InterPro" id="IPR036259">
    <property type="entry name" value="MFS_trans_sf"/>
</dbReference>
<dbReference type="PANTHER" id="PTHR43414:SF1">
    <property type="entry name" value="PEPTIDE PERMEASE"/>
    <property type="match status" value="1"/>
</dbReference>
<evidence type="ECO:0000256" key="2">
    <source>
        <dbReference type="ARBA" id="ARBA00022448"/>
    </source>
</evidence>
<dbReference type="SUPFAM" id="SSF103473">
    <property type="entry name" value="MFS general substrate transporter"/>
    <property type="match status" value="1"/>
</dbReference>
<evidence type="ECO:0000256" key="3">
    <source>
        <dbReference type="ARBA" id="ARBA00022475"/>
    </source>
</evidence>
<feature type="transmembrane region" description="Helical" evidence="7">
    <location>
        <begin position="79"/>
        <end position="98"/>
    </location>
</feature>
<comment type="subcellular location">
    <subcellularLocation>
        <location evidence="1">Cell membrane</location>
        <topology evidence="1">Multi-pass membrane protein</topology>
    </subcellularLocation>
</comment>
<evidence type="ECO:0000259" key="8">
    <source>
        <dbReference type="PROSITE" id="PS50850"/>
    </source>
</evidence>
<feature type="transmembrane region" description="Helical" evidence="7">
    <location>
        <begin position="166"/>
        <end position="186"/>
    </location>
</feature>
<dbReference type="PRINTS" id="PR01035">
    <property type="entry name" value="TCRTETA"/>
</dbReference>
<evidence type="ECO:0000256" key="5">
    <source>
        <dbReference type="ARBA" id="ARBA00022989"/>
    </source>
</evidence>
<dbReference type="Proteomes" id="UP001144204">
    <property type="component" value="Unassembled WGS sequence"/>
</dbReference>
<keyword evidence="6 7" id="KW-0472">Membrane</keyword>
<protein>
    <submittedName>
        <fullName evidence="9">MFS transporter</fullName>
    </submittedName>
</protein>
<keyword evidence="4 7" id="KW-0812">Transmembrane</keyword>
<comment type="caution">
    <text evidence="9">The sequence shown here is derived from an EMBL/GenBank/DDBJ whole genome shotgun (WGS) entry which is preliminary data.</text>
</comment>
<feature type="transmembrane region" description="Helical" evidence="7">
    <location>
        <begin position="372"/>
        <end position="390"/>
    </location>
</feature>
<dbReference type="AlphaFoldDB" id="A0A9W6B1K6"/>
<dbReference type="GO" id="GO:0005886">
    <property type="term" value="C:plasma membrane"/>
    <property type="evidence" value="ECO:0007669"/>
    <property type="project" value="UniProtKB-SubCell"/>
</dbReference>
<proteinExistence type="predicted"/>
<keyword evidence="2" id="KW-0813">Transport</keyword>
<feature type="transmembrane region" description="Helical" evidence="7">
    <location>
        <begin position="46"/>
        <end position="67"/>
    </location>
</feature>